<keyword evidence="3" id="KW-1185">Reference proteome</keyword>
<evidence type="ECO:0000313" key="3">
    <source>
        <dbReference type="Proteomes" id="UP000245639"/>
    </source>
</evidence>
<dbReference type="Proteomes" id="UP000245639">
    <property type="component" value="Unassembled WGS sequence"/>
</dbReference>
<keyword evidence="1" id="KW-0472">Membrane</keyword>
<keyword evidence="1" id="KW-0812">Transmembrane</keyword>
<feature type="transmembrane region" description="Helical" evidence="1">
    <location>
        <begin position="77"/>
        <end position="97"/>
    </location>
</feature>
<accession>A0A2U1F7I9</accession>
<gene>
    <name evidence="2" type="ORF">C8D89_11093</name>
</gene>
<reference evidence="2 3" key="1">
    <citation type="submission" date="2018-04" db="EMBL/GenBank/DDBJ databases">
        <title>Genomic Encyclopedia of Type Strains, Phase IV (KMG-IV): sequencing the most valuable type-strain genomes for metagenomic binning, comparative biology and taxonomic classification.</title>
        <authorList>
            <person name="Goeker M."/>
        </authorList>
    </citation>
    <scope>NUCLEOTIDE SEQUENCE [LARGE SCALE GENOMIC DNA]</scope>
    <source>
        <strain evidence="2 3">DSM 45771</strain>
    </source>
</reference>
<name>A0A2U1F7I9_9PSEU</name>
<evidence type="ECO:0000256" key="1">
    <source>
        <dbReference type="SAM" id="Phobius"/>
    </source>
</evidence>
<keyword evidence="1" id="KW-1133">Transmembrane helix</keyword>
<organism evidence="2 3">
    <name type="scientific">Actinomycetospora cinnamomea</name>
    <dbReference type="NCBI Taxonomy" id="663609"/>
    <lineage>
        <taxon>Bacteria</taxon>
        <taxon>Bacillati</taxon>
        <taxon>Actinomycetota</taxon>
        <taxon>Actinomycetes</taxon>
        <taxon>Pseudonocardiales</taxon>
        <taxon>Pseudonocardiaceae</taxon>
        <taxon>Actinomycetospora</taxon>
    </lineage>
</organism>
<protein>
    <submittedName>
        <fullName evidence="2">Uncharacterized protein</fullName>
    </submittedName>
</protein>
<evidence type="ECO:0000313" key="2">
    <source>
        <dbReference type="EMBL" id="PVZ07940.1"/>
    </source>
</evidence>
<proteinExistence type="predicted"/>
<feature type="transmembrane region" description="Helical" evidence="1">
    <location>
        <begin position="109"/>
        <end position="127"/>
    </location>
</feature>
<dbReference type="AlphaFoldDB" id="A0A2U1F7I9"/>
<comment type="caution">
    <text evidence="2">The sequence shown here is derived from an EMBL/GenBank/DDBJ whole genome shotgun (WGS) entry which is preliminary data.</text>
</comment>
<sequence>MLGEAARGVVGGAVGTGAMAFAARLRREAYARRHGIAVSEIDEVLDYDDSEHVVVAASTLLDAVVGWAPRSARGRHALYWVVHWGYGSVVGATHVVLQRAFGREPAPGLVFLAGTQAMALGLFPVLGGTPPPWRWRRDLLRTSFVQHGIYAGGVAATNALTARRAV</sequence>
<feature type="transmembrane region" description="Helical" evidence="1">
    <location>
        <begin position="6"/>
        <end position="25"/>
    </location>
</feature>
<dbReference type="EMBL" id="QEKW01000010">
    <property type="protein sequence ID" value="PVZ07940.1"/>
    <property type="molecule type" value="Genomic_DNA"/>
</dbReference>